<sequence length="205" mass="23367">MDRWSGTEIAKMSSTSPRTLTSRVLVTLTPWRFAWSRLISLWNRRGRNGPRVSGPKFRKALRCSGSQKSRLLSLLALLLPLSRFLTLRQTSCLSPPSVVLLPGRACDKPFISVSVISFALFYSLSRYIAVLLSPALAALCFHLATNTLPYPCTRSIFAIALIPSPYYYRYLYFAYHLYHFLFPFRYHPPSLLIHPLRSPLLVPIC</sequence>
<evidence type="ECO:0000313" key="3">
    <source>
        <dbReference type="Proteomes" id="UP000027195"/>
    </source>
</evidence>
<dbReference type="AlphaFoldDB" id="A0A067MSD5"/>
<feature type="transmembrane region" description="Helical" evidence="1">
    <location>
        <begin position="156"/>
        <end position="178"/>
    </location>
</feature>
<keyword evidence="1" id="KW-0472">Membrane</keyword>
<dbReference type="EMBL" id="KL198023">
    <property type="protein sequence ID" value="KDQ17620.1"/>
    <property type="molecule type" value="Genomic_DNA"/>
</dbReference>
<evidence type="ECO:0000313" key="2">
    <source>
        <dbReference type="EMBL" id="KDQ17620.1"/>
    </source>
</evidence>
<keyword evidence="1" id="KW-0812">Transmembrane</keyword>
<gene>
    <name evidence="2" type="ORF">BOTBODRAFT_579069</name>
</gene>
<evidence type="ECO:0000256" key="1">
    <source>
        <dbReference type="SAM" id="Phobius"/>
    </source>
</evidence>
<keyword evidence="3" id="KW-1185">Reference proteome</keyword>
<reference evidence="3" key="1">
    <citation type="journal article" date="2014" name="Proc. Natl. Acad. Sci. U.S.A.">
        <title>Extensive sampling of basidiomycete genomes demonstrates inadequacy of the white-rot/brown-rot paradigm for wood decay fungi.</title>
        <authorList>
            <person name="Riley R."/>
            <person name="Salamov A.A."/>
            <person name="Brown D.W."/>
            <person name="Nagy L.G."/>
            <person name="Floudas D."/>
            <person name="Held B.W."/>
            <person name="Levasseur A."/>
            <person name="Lombard V."/>
            <person name="Morin E."/>
            <person name="Otillar R."/>
            <person name="Lindquist E.A."/>
            <person name="Sun H."/>
            <person name="LaButti K.M."/>
            <person name="Schmutz J."/>
            <person name="Jabbour D."/>
            <person name="Luo H."/>
            <person name="Baker S.E."/>
            <person name="Pisabarro A.G."/>
            <person name="Walton J.D."/>
            <person name="Blanchette R.A."/>
            <person name="Henrissat B."/>
            <person name="Martin F."/>
            <person name="Cullen D."/>
            <person name="Hibbett D.S."/>
            <person name="Grigoriev I.V."/>
        </authorList>
    </citation>
    <scope>NUCLEOTIDE SEQUENCE [LARGE SCALE GENOMIC DNA]</scope>
    <source>
        <strain evidence="3">FD-172 SS1</strain>
    </source>
</reference>
<dbReference type="Proteomes" id="UP000027195">
    <property type="component" value="Unassembled WGS sequence"/>
</dbReference>
<accession>A0A067MSD5</accession>
<protein>
    <submittedName>
        <fullName evidence="2">Uncharacterized protein</fullName>
    </submittedName>
</protein>
<organism evidence="2 3">
    <name type="scientific">Botryobasidium botryosum (strain FD-172 SS1)</name>
    <dbReference type="NCBI Taxonomy" id="930990"/>
    <lineage>
        <taxon>Eukaryota</taxon>
        <taxon>Fungi</taxon>
        <taxon>Dikarya</taxon>
        <taxon>Basidiomycota</taxon>
        <taxon>Agaricomycotina</taxon>
        <taxon>Agaricomycetes</taxon>
        <taxon>Cantharellales</taxon>
        <taxon>Botryobasidiaceae</taxon>
        <taxon>Botryobasidium</taxon>
    </lineage>
</organism>
<name>A0A067MSD5_BOTB1</name>
<dbReference type="InParanoid" id="A0A067MSD5"/>
<dbReference type="HOGENOM" id="CLU_1337327_0_0_1"/>
<proteinExistence type="predicted"/>
<keyword evidence="1" id="KW-1133">Transmembrane helix</keyword>
<feature type="transmembrane region" description="Helical" evidence="1">
    <location>
        <begin position="124"/>
        <end position="144"/>
    </location>
</feature>